<protein>
    <submittedName>
        <fullName evidence="2">Unannotated protein</fullName>
    </submittedName>
</protein>
<accession>A0A6J7I329</accession>
<dbReference type="Pfam" id="PF01547">
    <property type="entry name" value="SBP_bac_1"/>
    <property type="match status" value="1"/>
</dbReference>
<dbReference type="SUPFAM" id="SSF53850">
    <property type="entry name" value="Periplasmic binding protein-like II"/>
    <property type="match status" value="1"/>
</dbReference>
<dbReference type="EMBL" id="CAFBPU010000004">
    <property type="protein sequence ID" value="CAB5021232.1"/>
    <property type="molecule type" value="Genomic_DNA"/>
</dbReference>
<dbReference type="InterPro" id="IPR050490">
    <property type="entry name" value="Bact_solute-bd_prot1"/>
</dbReference>
<evidence type="ECO:0000256" key="1">
    <source>
        <dbReference type="SAM" id="MobiDB-lite"/>
    </source>
</evidence>
<sequence>MTDSENTGSLADGGISRRSLIKAGLFVPLGGLALAACSSGAAETPASSSPPPSAASSSAGGGTTSFEGVTLQIGTNPGDLPALEEYAAGWKALTGGNAVVAVVPYAERAIKFAGLVAAQDPAIDLLYGDPAFTHKFGERLYMDLSDKLDTSQLLSSVVDAHKVNGKLLAAPLSSDMMMFIYNKEMFAAAGADPENPPATFDALYALADKLHVGDRFGMVLPWLAAYARTYWVAMYNGSGQKMFNEDNTQVLFNNADGLAVFDSIKKGLDTKFYDPNVLSDPGADQDTAILFAQGKGASQLGTSQYWSMAYTGKDTLLKPENVGVASIPAITAGKGGTVNAFEGVGVNKYTSNPEACLSFLEYMTSKDAQKKMMTEGKSGLPAVRSDVLTDPDVVKIFPIGGVLAKQGSLPSSGWPTPFDTYPVFDKAVNGISKNGDSAQQALDSAVKGCNDLITKYLSA</sequence>
<proteinExistence type="predicted"/>
<dbReference type="InterPro" id="IPR006311">
    <property type="entry name" value="TAT_signal"/>
</dbReference>
<gene>
    <name evidence="2" type="ORF">UFOPK3752_00084</name>
    <name evidence="3" type="ORF">UFOPK4150_00258</name>
</gene>
<dbReference type="PANTHER" id="PTHR43649">
    <property type="entry name" value="ARABINOSE-BINDING PROTEIN-RELATED"/>
    <property type="match status" value="1"/>
</dbReference>
<dbReference type="Gene3D" id="3.40.190.10">
    <property type="entry name" value="Periplasmic binding protein-like II"/>
    <property type="match status" value="1"/>
</dbReference>
<reference evidence="2" key="1">
    <citation type="submission" date="2020-05" db="EMBL/GenBank/DDBJ databases">
        <authorList>
            <person name="Chiriac C."/>
            <person name="Salcher M."/>
            <person name="Ghai R."/>
            <person name="Kavagutti S V."/>
        </authorList>
    </citation>
    <scope>NUCLEOTIDE SEQUENCE</scope>
</reference>
<dbReference type="PANTHER" id="PTHR43649:SF12">
    <property type="entry name" value="DIACETYLCHITOBIOSE BINDING PROTEIN DASA"/>
    <property type="match status" value="1"/>
</dbReference>
<dbReference type="InterPro" id="IPR006059">
    <property type="entry name" value="SBP"/>
</dbReference>
<evidence type="ECO:0000313" key="3">
    <source>
        <dbReference type="EMBL" id="CAB5021232.1"/>
    </source>
</evidence>
<dbReference type="AlphaFoldDB" id="A0A6J7I329"/>
<feature type="region of interest" description="Disordered" evidence="1">
    <location>
        <begin position="41"/>
        <end position="70"/>
    </location>
</feature>
<dbReference type="PROSITE" id="PS51318">
    <property type="entry name" value="TAT"/>
    <property type="match status" value="1"/>
</dbReference>
<evidence type="ECO:0000313" key="2">
    <source>
        <dbReference type="EMBL" id="CAB4925205.1"/>
    </source>
</evidence>
<dbReference type="EMBL" id="CAFBND010000002">
    <property type="protein sequence ID" value="CAB4925205.1"/>
    <property type="molecule type" value="Genomic_DNA"/>
</dbReference>
<name>A0A6J7I329_9ZZZZ</name>
<organism evidence="2">
    <name type="scientific">freshwater metagenome</name>
    <dbReference type="NCBI Taxonomy" id="449393"/>
    <lineage>
        <taxon>unclassified sequences</taxon>
        <taxon>metagenomes</taxon>
        <taxon>ecological metagenomes</taxon>
    </lineage>
</organism>